<organism evidence="11 12">
    <name type="scientific">Colocasia esculenta</name>
    <name type="common">Wild taro</name>
    <name type="synonym">Arum esculentum</name>
    <dbReference type="NCBI Taxonomy" id="4460"/>
    <lineage>
        <taxon>Eukaryota</taxon>
        <taxon>Viridiplantae</taxon>
        <taxon>Streptophyta</taxon>
        <taxon>Embryophyta</taxon>
        <taxon>Tracheophyta</taxon>
        <taxon>Spermatophyta</taxon>
        <taxon>Magnoliopsida</taxon>
        <taxon>Liliopsida</taxon>
        <taxon>Araceae</taxon>
        <taxon>Aroideae</taxon>
        <taxon>Colocasieae</taxon>
        <taxon>Colocasia</taxon>
    </lineage>
</organism>
<keyword evidence="9" id="KW-0732">Signal</keyword>
<evidence type="ECO:0000256" key="7">
    <source>
        <dbReference type="ARBA" id="ARBA00023141"/>
    </source>
</evidence>
<keyword evidence="5" id="KW-0210">Decarboxylase</keyword>
<keyword evidence="6" id="KW-0822">Tryptophan biosynthesis</keyword>
<comment type="caution">
    <text evidence="11">The sequence shown here is derived from an EMBL/GenBank/DDBJ whole genome shotgun (WGS) entry which is preliminary data.</text>
</comment>
<dbReference type="UniPathway" id="UPA00035">
    <property type="reaction ID" value="UER00043"/>
</dbReference>
<feature type="domain" description="Indole-3-glycerol phosphate synthase" evidence="10">
    <location>
        <begin position="272"/>
        <end position="436"/>
    </location>
</feature>
<comment type="pathway">
    <text evidence="2">Amino-acid biosynthesis; L-tryptophan biosynthesis; L-tryptophan from chorismate: step 4/5.</text>
</comment>
<evidence type="ECO:0000256" key="9">
    <source>
        <dbReference type="SAM" id="SignalP"/>
    </source>
</evidence>
<reference evidence="11" key="1">
    <citation type="submission" date="2017-07" db="EMBL/GenBank/DDBJ databases">
        <title>Taro Niue Genome Assembly and Annotation.</title>
        <authorList>
            <person name="Atibalentja N."/>
            <person name="Keating K."/>
            <person name="Fields C.J."/>
        </authorList>
    </citation>
    <scope>NUCLEOTIDE SEQUENCE</scope>
    <source>
        <strain evidence="11">Niue_2</strain>
        <tissue evidence="11">Leaf</tissue>
    </source>
</reference>
<dbReference type="InterPro" id="IPR045186">
    <property type="entry name" value="Indole-3-glycerol_P_synth"/>
</dbReference>
<feature type="signal peptide" evidence="9">
    <location>
        <begin position="1"/>
        <end position="20"/>
    </location>
</feature>
<evidence type="ECO:0000256" key="5">
    <source>
        <dbReference type="ARBA" id="ARBA00022793"/>
    </source>
</evidence>
<dbReference type="InterPro" id="IPR011060">
    <property type="entry name" value="RibuloseP-bd_barrel"/>
</dbReference>
<dbReference type="Gene3D" id="3.20.20.70">
    <property type="entry name" value="Aldolase class I"/>
    <property type="match status" value="1"/>
</dbReference>
<accession>A0A843X6T2</accession>
<sequence length="501" mass="54935">MLSLHQVILLVLTCCAPPLSLKVVAPQHLKRCGLTRLLRGAGAVNLAEKRTGMFPHLVHGIRPYAIATCPLLPGVRLTVVGAQEHGLLLPAGCCSIPSHRATAPPQKQHPVLVLVSFVAPRQSRWWAEDARGANSLRRPGMEGAAVATGGALPREPVPGLVSGLRCRGVRLRDFVPRILSAGARKPGQKLGVVRAQQFEFKDKSAIYSPFGDSLANSNEVRQWESGHSFHDIAASQGIKIRRRPLTGPPHHYVGPFEFRLENEGNTPRNILEEIIWYKDNEVQQRKPLALLKGNVADAPPVRDFIGALRTSYDRTGMPALIAEVKKASPSRGVLREDFHPVHIANAYEAGGAACLSVLTDEKFFQGSFENLEAIRNSGVKCPLLCKEFIIEAWQIYYARCKGADAILLIAAVLPNLDIKYMTKICKMLGMAALVELKFRLWFWRTGYTASKSTRAMRAACMSGTPFSSVRMPSGIWLVYHGAKRTLNGASYLLRGCLFGSG</sequence>
<evidence type="ECO:0000313" key="12">
    <source>
        <dbReference type="Proteomes" id="UP000652761"/>
    </source>
</evidence>
<dbReference type="PANTHER" id="PTHR22854">
    <property type="entry name" value="TRYPTOPHAN BIOSYNTHESIS PROTEIN"/>
    <property type="match status" value="1"/>
</dbReference>
<dbReference type="InterPro" id="IPR001468">
    <property type="entry name" value="Indole-3-GlycerolPSynthase_CS"/>
</dbReference>
<name>A0A843X6T2_COLES</name>
<dbReference type="CDD" id="cd00331">
    <property type="entry name" value="IGPS"/>
    <property type="match status" value="1"/>
</dbReference>
<dbReference type="GO" id="GO:0000162">
    <property type="term" value="P:L-tryptophan biosynthetic process"/>
    <property type="evidence" value="ECO:0007669"/>
    <property type="project" value="UniProtKB-UniPathway"/>
</dbReference>
<dbReference type="InterPro" id="IPR013798">
    <property type="entry name" value="Indole-3-glycerol_P_synth_dom"/>
</dbReference>
<evidence type="ECO:0000256" key="3">
    <source>
        <dbReference type="ARBA" id="ARBA00012362"/>
    </source>
</evidence>
<dbReference type="PANTHER" id="PTHR22854:SF2">
    <property type="entry name" value="INDOLE-3-GLYCEROL-PHOSPHATE SYNTHASE"/>
    <property type="match status" value="1"/>
</dbReference>
<comment type="catalytic activity">
    <reaction evidence="1">
        <text>1-(2-carboxyphenylamino)-1-deoxy-D-ribulose 5-phosphate + H(+) = (1S,2R)-1-C-(indol-3-yl)glycerol 3-phosphate + CO2 + H2O</text>
        <dbReference type="Rhea" id="RHEA:23476"/>
        <dbReference type="ChEBI" id="CHEBI:15377"/>
        <dbReference type="ChEBI" id="CHEBI:15378"/>
        <dbReference type="ChEBI" id="CHEBI:16526"/>
        <dbReference type="ChEBI" id="CHEBI:58613"/>
        <dbReference type="ChEBI" id="CHEBI:58866"/>
        <dbReference type="EC" id="4.1.1.48"/>
    </reaction>
</comment>
<keyword evidence="4" id="KW-0028">Amino-acid biosynthesis</keyword>
<evidence type="ECO:0000256" key="2">
    <source>
        <dbReference type="ARBA" id="ARBA00004696"/>
    </source>
</evidence>
<proteinExistence type="predicted"/>
<feature type="chain" id="PRO_5032954655" description="indole-3-glycerol-phosphate synthase" evidence="9">
    <location>
        <begin position="21"/>
        <end position="501"/>
    </location>
</feature>
<dbReference type="Proteomes" id="UP000652761">
    <property type="component" value="Unassembled WGS sequence"/>
</dbReference>
<dbReference type="OrthoDB" id="524799at2759"/>
<evidence type="ECO:0000256" key="8">
    <source>
        <dbReference type="ARBA" id="ARBA00023239"/>
    </source>
</evidence>
<dbReference type="AlphaFoldDB" id="A0A843X6T2"/>
<evidence type="ECO:0000256" key="1">
    <source>
        <dbReference type="ARBA" id="ARBA00001633"/>
    </source>
</evidence>
<keyword evidence="7" id="KW-0057">Aromatic amino acid biosynthesis</keyword>
<evidence type="ECO:0000313" key="11">
    <source>
        <dbReference type="EMBL" id="MQM12830.1"/>
    </source>
</evidence>
<dbReference type="GO" id="GO:0004640">
    <property type="term" value="F:phosphoribosylanthranilate isomerase activity"/>
    <property type="evidence" value="ECO:0007669"/>
    <property type="project" value="TreeGrafter"/>
</dbReference>
<dbReference type="PROSITE" id="PS00614">
    <property type="entry name" value="IGPS"/>
    <property type="match status" value="1"/>
</dbReference>
<evidence type="ECO:0000259" key="10">
    <source>
        <dbReference type="Pfam" id="PF00218"/>
    </source>
</evidence>
<gene>
    <name evidence="11" type="ORF">Taro_045749</name>
</gene>
<evidence type="ECO:0000256" key="4">
    <source>
        <dbReference type="ARBA" id="ARBA00022605"/>
    </source>
</evidence>
<evidence type="ECO:0000256" key="6">
    <source>
        <dbReference type="ARBA" id="ARBA00022822"/>
    </source>
</evidence>
<dbReference type="SUPFAM" id="SSF51366">
    <property type="entry name" value="Ribulose-phoshate binding barrel"/>
    <property type="match status" value="1"/>
</dbReference>
<dbReference type="InterPro" id="IPR013785">
    <property type="entry name" value="Aldolase_TIM"/>
</dbReference>
<protein>
    <recommendedName>
        <fullName evidence="3">indole-3-glycerol-phosphate synthase</fullName>
        <ecNumber evidence="3">4.1.1.48</ecNumber>
    </recommendedName>
</protein>
<dbReference type="Pfam" id="PF00218">
    <property type="entry name" value="IGPS"/>
    <property type="match status" value="1"/>
</dbReference>
<dbReference type="EMBL" id="NMUH01005470">
    <property type="protein sequence ID" value="MQM12830.1"/>
    <property type="molecule type" value="Genomic_DNA"/>
</dbReference>
<dbReference type="EC" id="4.1.1.48" evidence="3"/>
<keyword evidence="12" id="KW-1185">Reference proteome</keyword>
<dbReference type="GO" id="GO:0004425">
    <property type="term" value="F:indole-3-glycerol-phosphate synthase activity"/>
    <property type="evidence" value="ECO:0007669"/>
    <property type="project" value="UniProtKB-EC"/>
</dbReference>
<keyword evidence="8" id="KW-0456">Lyase</keyword>